<evidence type="ECO:0000313" key="2">
    <source>
        <dbReference type="Proteomes" id="UP000315017"/>
    </source>
</evidence>
<reference evidence="1 2" key="1">
    <citation type="submission" date="2019-02" db="EMBL/GenBank/DDBJ databases">
        <title>Deep-cultivation of Planctomycetes and their phenomic and genomic characterization uncovers novel biology.</title>
        <authorList>
            <person name="Wiegand S."/>
            <person name="Jogler M."/>
            <person name="Boedeker C."/>
            <person name="Pinto D."/>
            <person name="Vollmers J."/>
            <person name="Rivas-Marin E."/>
            <person name="Kohn T."/>
            <person name="Peeters S.H."/>
            <person name="Heuer A."/>
            <person name="Rast P."/>
            <person name="Oberbeckmann S."/>
            <person name="Bunk B."/>
            <person name="Jeske O."/>
            <person name="Meyerdierks A."/>
            <person name="Storesund J.E."/>
            <person name="Kallscheuer N."/>
            <person name="Luecker S."/>
            <person name="Lage O.M."/>
            <person name="Pohl T."/>
            <person name="Merkel B.J."/>
            <person name="Hornburger P."/>
            <person name="Mueller R.-W."/>
            <person name="Bruemmer F."/>
            <person name="Labrenz M."/>
            <person name="Spormann A.M."/>
            <person name="Op den Camp H."/>
            <person name="Overmann J."/>
            <person name="Amann R."/>
            <person name="Jetten M.S.M."/>
            <person name="Mascher T."/>
            <person name="Medema M.H."/>
            <person name="Devos D.P."/>
            <person name="Kaster A.-K."/>
            <person name="Ovreas L."/>
            <person name="Rohde M."/>
            <person name="Galperin M.Y."/>
            <person name="Jogler C."/>
        </authorList>
    </citation>
    <scope>NUCLEOTIDE SEQUENCE [LARGE SCALE GENOMIC DNA]</scope>
    <source>
        <strain evidence="1 2">ETA_A8</strain>
    </source>
</reference>
<accession>A0A517Y692</accession>
<dbReference type="OrthoDB" id="7838749at2"/>
<keyword evidence="2" id="KW-1185">Reference proteome</keyword>
<gene>
    <name evidence="1" type="ORF">ETAA8_08250</name>
</gene>
<dbReference type="Proteomes" id="UP000315017">
    <property type="component" value="Chromosome"/>
</dbReference>
<organism evidence="1 2">
    <name type="scientific">Anatilimnocola aggregata</name>
    <dbReference type="NCBI Taxonomy" id="2528021"/>
    <lineage>
        <taxon>Bacteria</taxon>
        <taxon>Pseudomonadati</taxon>
        <taxon>Planctomycetota</taxon>
        <taxon>Planctomycetia</taxon>
        <taxon>Pirellulales</taxon>
        <taxon>Pirellulaceae</taxon>
        <taxon>Anatilimnocola</taxon>
    </lineage>
</organism>
<protein>
    <submittedName>
        <fullName evidence="1">Uncharacterized protein</fullName>
    </submittedName>
</protein>
<evidence type="ECO:0000313" key="1">
    <source>
        <dbReference type="EMBL" id="QDU25754.1"/>
    </source>
</evidence>
<dbReference type="EMBL" id="CP036274">
    <property type="protein sequence ID" value="QDU25754.1"/>
    <property type="molecule type" value="Genomic_DNA"/>
</dbReference>
<sequence length="373" mass="41257">MQIRRSAPTLSFRTVVWIAMIASGLATGLQRVSADPPPKFQAIVTPATAESGPIVKLSGRFGSRYTAYDVAENTIFNLRDMQWDPRSEHPLPTAFSAGEQPKPPTNLTILGGVVDGRIPLDWSWSVTHAFSGSAFYTVATGQQIIDGARIHNVQDGWRPRETPEFRPRAYLNTGSFVMRNCYVTGIRDDCIENDEFLPGKIEDCLFDGVFTFYSEQNETINGVRTLEVPTIGPAESPDVFVTRSLIRLDVTSGGEPGPGTLFKLHGYKSPNHRIVLTDCTFAASQEPRAGWKQLNFPKTTEFRGTNHLLWLGETGKFGGKVPDGITLVEGDAARAKWHDLRNRWLTTHGYETRAADDLNTMQTPVAAPTRMAD</sequence>
<dbReference type="AlphaFoldDB" id="A0A517Y692"/>
<dbReference type="KEGG" id="aagg:ETAA8_08250"/>
<dbReference type="RefSeq" id="WP_145085223.1">
    <property type="nucleotide sequence ID" value="NZ_CP036274.1"/>
</dbReference>
<name>A0A517Y692_9BACT</name>
<proteinExistence type="predicted"/>